<evidence type="ECO:0000313" key="1">
    <source>
        <dbReference type="EMBL" id="KAK4020837.1"/>
    </source>
</evidence>
<name>A0ABR0A6Q6_9CRUS</name>
<organism evidence="1 2">
    <name type="scientific">Daphnia magna</name>
    <dbReference type="NCBI Taxonomy" id="35525"/>
    <lineage>
        <taxon>Eukaryota</taxon>
        <taxon>Metazoa</taxon>
        <taxon>Ecdysozoa</taxon>
        <taxon>Arthropoda</taxon>
        <taxon>Crustacea</taxon>
        <taxon>Branchiopoda</taxon>
        <taxon>Diplostraca</taxon>
        <taxon>Cladocera</taxon>
        <taxon>Anomopoda</taxon>
        <taxon>Daphniidae</taxon>
        <taxon>Daphnia</taxon>
    </lineage>
</organism>
<protein>
    <submittedName>
        <fullName evidence="1">Uncharacterized protein</fullName>
    </submittedName>
</protein>
<comment type="caution">
    <text evidence="1">The sequence shown here is derived from an EMBL/GenBank/DDBJ whole genome shotgun (WGS) entry which is preliminary data.</text>
</comment>
<accession>A0ABR0A6Q6</accession>
<evidence type="ECO:0000313" key="2">
    <source>
        <dbReference type="Proteomes" id="UP001234178"/>
    </source>
</evidence>
<keyword evidence="2" id="KW-1185">Reference proteome</keyword>
<dbReference type="Proteomes" id="UP001234178">
    <property type="component" value="Unassembled WGS sequence"/>
</dbReference>
<dbReference type="EMBL" id="JAOYFB010000036">
    <property type="protein sequence ID" value="KAK4020837.1"/>
    <property type="molecule type" value="Genomic_DNA"/>
</dbReference>
<gene>
    <name evidence="1" type="ORF">OUZ56_002782</name>
</gene>
<reference evidence="1 2" key="1">
    <citation type="journal article" date="2023" name="Nucleic Acids Res.">
        <title>The hologenome of Daphnia magna reveals possible DNA methylation and microbiome-mediated evolution of the host genome.</title>
        <authorList>
            <person name="Chaturvedi A."/>
            <person name="Li X."/>
            <person name="Dhandapani V."/>
            <person name="Marshall H."/>
            <person name="Kissane S."/>
            <person name="Cuenca-Cambronero M."/>
            <person name="Asole G."/>
            <person name="Calvet F."/>
            <person name="Ruiz-Romero M."/>
            <person name="Marangio P."/>
            <person name="Guigo R."/>
            <person name="Rago D."/>
            <person name="Mirbahai L."/>
            <person name="Eastwood N."/>
            <person name="Colbourne J.K."/>
            <person name="Zhou J."/>
            <person name="Mallon E."/>
            <person name="Orsini L."/>
        </authorList>
    </citation>
    <scope>NUCLEOTIDE SEQUENCE [LARGE SCALE GENOMIC DNA]</scope>
    <source>
        <strain evidence="1">LRV0_1</strain>
    </source>
</reference>
<proteinExistence type="predicted"/>
<sequence length="64" mass="7286">MLKKILIDGSQRLSEGRLELLESFPPYIRAVAETSKGNKDIFIFGSFSRGCVITWPFSRSIKIH</sequence>